<dbReference type="InterPro" id="IPR014748">
    <property type="entry name" value="Enoyl-CoA_hydra_C"/>
</dbReference>
<gene>
    <name evidence="4" type="ORF">GEAMG1_2088</name>
</gene>
<sequence length="260" mass="27582">MSYETLLTELSEGVATITVNRPSAMNAMTTVTLRELDDAVRTMNAAKEVRAIIITGAGEKAFIAGGDIALLRDMGPLEARELAQLAQGLCSAIEQGGTPVIAAVNGYALGGGCELAMSCDIRIAAETARFGQPEVNIGILPGFGGSQRLPRLVGKGRALEMILTGDMIDAQEAYRIGLVNRVVPAAELMATARELARKLAAKSPLALRLCKEAVMNGVEMELTQACRYEAELFAVSFGTEDQKEGMSAFLEKRPARFTGA</sequence>
<reference evidence="4 5" key="1">
    <citation type="submission" date="2022-03" db="EMBL/GenBank/DDBJ databases">
        <authorList>
            <person name="Koch H."/>
        </authorList>
    </citation>
    <scope>NUCLEOTIDE SEQUENCE [LARGE SCALE GENOMIC DNA]</scope>
    <source>
        <strain evidence="4 5">G1</strain>
    </source>
</reference>
<dbReference type="InterPro" id="IPR018376">
    <property type="entry name" value="Enoyl-CoA_hyd/isom_CS"/>
</dbReference>
<dbReference type="EC" id="4.2.1.150" evidence="4"/>
<accession>A0ABM9D9V1</accession>
<evidence type="ECO:0000313" key="5">
    <source>
        <dbReference type="Proteomes" id="UP001295463"/>
    </source>
</evidence>
<dbReference type="InterPro" id="IPR001753">
    <property type="entry name" value="Enoyl-CoA_hydra/iso"/>
</dbReference>
<dbReference type="PROSITE" id="PS00166">
    <property type="entry name" value="ENOYL_COA_HYDRATASE"/>
    <property type="match status" value="1"/>
</dbReference>
<dbReference type="CDD" id="cd06558">
    <property type="entry name" value="crotonase-like"/>
    <property type="match status" value="1"/>
</dbReference>
<evidence type="ECO:0000313" key="4">
    <source>
        <dbReference type="EMBL" id="CAH2031923.1"/>
    </source>
</evidence>
<keyword evidence="5" id="KW-1185">Reference proteome</keyword>
<organism evidence="4 5">
    <name type="scientific">Trichlorobacter ammonificans</name>
    <dbReference type="NCBI Taxonomy" id="2916410"/>
    <lineage>
        <taxon>Bacteria</taxon>
        <taxon>Pseudomonadati</taxon>
        <taxon>Thermodesulfobacteriota</taxon>
        <taxon>Desulfuromonadia</taxon>
        <taxon>Geobacterales</taxon>
        <taxon>Geobacteraceae</taxon>
        <taxon>Trichlorobacter</taxon>
    </lineage>
</organism>
<dbReference type="Pfam" id="PF00378">
    <property type="entry name" value="ECH_1"/>
    <property type="match status" value="1"/>
</dbReference>
<dbReference type="SUPFAM" id="SSF52096">
    <property type="entry name" value="ClpP/crotonase"/>
    <property type="match status" value="1"/>
</dbReference>
<evidence type="ECO:0000256" key="1">
    <source>
        <dbReference type="ARBA" id="ARBA00005254"/>
    </source>
</evidence>
<protein>
    <submittedName>
        <fullName evidence="4">Crotonyl-CoA hydratase</fullName>
        <ecNumber evidence="4">4.2.1.150</ecNumber>
    </submittedName>
</protein>
<dbReference type="EMBL" id="OW150024">
    <property type="protein sequence ID" value="CAH2031923.1"/>
    <property type="molecule type" value="Genomic_DNA"/>
</dbReference>
<comment type="similarity">
    <text evidence="1 3">Belongs to the enoyl-CoA hydratase/isomerase family.</text>
</comment>
<dbReference type="RefSeq" id="WP_305732710.1">
    <property type="nucleotide sequence ID" value="NZ_OW150024.1"/>
</dbReference>
<dbReference type="Gene3D" id="1.10.12.10">
    <property type="entry name" value="Lyase 2-enoyl-coa Hydratase, Chain A, domain 2"/>
    <property type="match status" value="1"/>
</dbReference>
<dbReference type="PANTHER" id="PTHR11941">
    <property type="entry name" value="ENOYL-COA HYDRATASE-RELATED"/>
    <property type="match status" value="1"/>
</dbReference>
<keyword evidence="2 4" id="KW-0456">Lyase</keyword>
<name>A0ABM9D9V1_9BACT</name>
<dbReference type="PANTHER" id="PTHR11941:SF54">
    <property type="entry name" value="ENOYL-COA HYDRATASE, MITOCHONDRIAL"/>
    <property type="match status" value="1"/>
</dbReference>
<dbReference type="Proteomes" id="UP001295463">
    <property type="component" value="Chromosome"/>
</dbReference>
<dbReference type="GO" id="GO:0018812">
    <property type="term" value="F:3-hydroxyacyl-CoA dehydratase activity"/>
    <property type="evidence" value="ECO:0007669"/>
    <property type="project" value="UniProtKB-EC"/>
</dbReference>
<evidence type="ECO:0000256" key="3">
    <source>
        <dbReference type="RuleBase" id="RU003707"/>
    </source>
</evidence>
<dbReference type="Gene3D" id="3.90.226.10">
    <property type="entry name" value="2-enoyl-CoA Hydratase, Chain A, domain 1"/>
    <property type="match status" value="1"/>
</dbReference>
<proteinExistence type="inferred from homology"/>
<evidence type="ECO:0000256" key="2">
    <source>
        <dbReference type="ARBA" id="ARBA00023239"/>
    </source>
</evidence>
<dbReference type="InterPro" id="IPR029045">
    <property type="entry name" value="ClpP/crotonase-like_dom_sf"/>
</dbReference>